<feature type="region of interest" description="Disordered" evidence="1">
    <location>
        <begin position="63"/>
        <end position="91"/>
    </location>
</feature>
<keyword evidence="3" id="KW-1185">Reference proteome</keyword>
<sequence>MNADQLLRHPDLLAMSARYWSEQAQDQRRQLDETRQTTAALTRSMRELRGRMRDLQEQMRRARARADRVILSRPAGRTGSSGPSSRSLPAD</sequence>
<dbReference type="EMBL" id="CP017717">
    <property type="protein sequence ID" value="AQZ62241.1"/>
    <property type="molecule type" value="Genomic_DNA"/>
</dbReference>
<evidence type="ECO:0000313" key="2">
    <source>
        <dbReference type="EMBL" id="AQZ62241.1"/>
    </source>
</evidence>
<dbReference type="KEGG" id="noa:BKM31_12890"/>
<organism evidence="2 3">
    <name type="scientific">[Actinomadura] parvosata subsp. kistnae</name>
    <dbReference type="NCBI Taxonomy" id="1909395"/>
    <lineage>
        <taxon>Bacteria</taxon>
        <taxon>Bacillati</taxon>
        <taxon>Actinomycetota</taxon>
        <taxon>Actinomycetes</taxon>
        <taxon>Streptosporangiales</taxon>
        <taxon>Streptosporangiaceae</taxon>
        <taxon>Nonomuraea</taxon>
    </lineage>
</organism>
<dbReference type="AlphaFoldDB" id="A0A1U9ZWA4"/>
<accession>A0A1U9ZWA4</accession>
<reference evidence="3" key="1">
    <citation type="journal article" date="2017" name="Med. Chem. Commun.">
        <title>Nonomuraea sp. ATCC 55076 harbours the largest actinomycete chromosome to date and the kistamicin biosynthetic gene cluster.</title>
        <authorList>
            <person name="Nazari B."/>
            <person name="Forneris C.C."/>
            <person name="Gibson M.I."/>
            <person name="Moon K."/>
            <person name="Schramma K.R."/>
            <person name="Seyedsayamdost M.R."/>
        </authorList>
    </citation>
    <scope>NUCLEOTIDE SEQUENCE [LARGE SCALE GENOMIC DNA]</scope>
    <source>
        <strain evidence="3">ATCC 55076</strain>
    </source>
</reference>
<dbReference type="RefSeq" id="WP_080038396.1">
    <property type="nucleotide sequence ID" value="NZ_CP017717.1"/>
</dbReference>
<name>A0A1U9ZWA4_9ACTN</name>
<dbReference type="Proteomes" id="UP000190797">
    <property type="component" value="Chromosome"/>
</dbReference>
<proteinExistence type="predicted"/>
<feature type="compositionally biased region" description="Low complexity" evidence="1">
    <location>
        <begin position="72"/>
        <end position="91"/>
    </location>
</feature>
<protein>
    <submittedName>
        <fullName evidence="2">Uncharacterized protein</fullName>
    </submittedName>
</protein>
<evidence type="ECO:0000256" key="1">
    <source>
        <dbReference type="SAM" id="MobiDB-lite"/>
    </source>
</evidence>
<gene>
    <name evidence="2" type="ORF">BKM31_12890</name>
</gene>
<evidence type="ECO:0000313" key="3">
    <source>
        <dbReference type="Proteomes" id="UP000190797"/>
    </source>
</evidence>